<accession>A0A8J8SU87</accession>
<dbReference type="EMBL" id="RRYP01031750">
    <property type="protein sequence ID" value="TNV70910.1"/>
    <property type="molecule type" value="Genomic_DNA"/>
</dbReference>
<proteinExistence type="predicted"/>
<dbReference type="Proteomes" id="UP000785679">
    <property type="component" value="Unassembled WGS sequence"/>
</dbReference>
<gene>
    <name evidence="1" type="ORF">FGO68_gene963</name>
</gene>
<reference evidence="1" key="1">
    <citation type="submission" date="2019-06" db="EMBL/GenBank/DDBJ databases">
        <authorList>
            <person name="Zheng W."/>
        </authorList>
    </citation>
    <scope>NUCLEOTIDE SEQUENCE</scope>
    <source>
        <strain evidence="1">QDHG01</strain>
    </source>
</reference>
<keyword evidence="2" id="KW-1185">Reference proteome</keyword>
<dbReference type="AlphaFoldDB" id="A0A8J8SU87"/>
<evidence type="ECO:0000313" key="2">
    <source>
        <dbReference type="Proteomes" id="UP000785679"/>
    </source>
</evidence>
<name>A0A8J8SU87_HALGN</name>
<comment type="caution">
    <text evidence="1">The sequence shown here is derived from an EMBL/GenBank/DDBJ whole genome shotgun (WGS) entry which is preliminary data.</text>
</comment>
<evidence type="ECO:0000313" key="1">
    <source>
        <dbReference type="EMBL" id="TNV70910.1"/>
    </source>
</evidence>
<organism evidence="1 2">
    <name type="scientific">Halteria grandinella</name>
    <dbReference type="NCBI Taxonomy" id="5974"/>
    <lineage>
        <taxon>Eukaryota</taxon>
        <taxon>Sar</taxon>
        <taxon>Alveolata</taxon>
        <taxon>Ciliophora</taxon>
        <taxon>Intramacronucleata</taxon>
        <taxon>Spirotrichea</taxon>
        <taxon>Stichotrichia</taxon>
        <taxon>Sporadotrichida</taxon>
        <taxon>Halteriidae</taxon>
        <taxon>Halteria</taxon>
    </lineage>
</organism>
<protein>
    <submittedName>
        <fullName evidence="1">Uncharacterized protein</fullName>
    </submittedName>
</protein>
<sequence>MFADCLQFTTEQMGNNILIYIDLKQHSYYLLQNWIYDEFIVFIALINLLWSFLERLFLPHLGCVIEPGYLIEGELIFFASRPTFAINKFIAVDSPLNHQLVQDLGFCVVAQKYMYAYFLSLSMLTPNCARYLSCHFLRCSFFLYEISAYNDSRYSLMENFLLSFIGILNGTALTISSSGYENSITYLCLSAYSAVSLIFGLQQSNLLIRSRASSVAPVKNYAKDFFFETFIEARILPAS</sequence>